<comment type="subcellular location">
    <subcellularLocation>
        <location evidence="1">Cytoplasm</location>
    </subcellularLocation>
</comment>
<dbReference type="PANTHER" id="PTHR33202:SF1">
    <property type="entry name" value="FERRIC UPTAKE REGULATION PROTEIN"/>
    <property type="match status" value="1"/>
</dbReference>
<keyword evidence="12" id="KW-1185">Reference proteome</keyword>
<dbReference type="GO" id="GO:0005737">
    <property type="term" value="C:cytoplasm"/>
    <property type="evidence" value="ECO:0007669"/>
    <property type="project" value="UniProtKB-SubCell"/>
</dbReference>
<feature type="binding site" evidence="10">
    <location>
        <position position="92"/>
    </location>
    <ligand>
        <name>Fe cation</name>
        <dbReference type="ChEBI" id="CHEBI:24875"/>
    </ligand>
</feature>
<keyword evidence="10" id="KW-0408">Iron</keyword>
<keyword evidence="8" id="KW-0804">Transcription</keyword>
<dbReference type="Pfam" id="PF01475">
    <property type="entry name" value="FUR"/>
    <property type="match status" value="1"/>
</dbReference>
<proteinExistence type="inferred from homology"/>
<evidence type="ECO:0000256" key="5">
    <source>
        <dbReference type="ARBA" id="ARBA00022833"/>
    </source>
</evidence>
<accession>A0A7W8DG57</accession>
<keyword evidence="9" id="KW-0479">Metal-binding</keyword>
<feature type="binding site" evidence="10">
    <location>
        <position position="111"/>
    </location>
    <ligand>
        <name>Fe cation</name>
        <dbReference type="ChEBI" id="CHEBI:24875"/>
    </ligand>
</feature>
<evidence type="ECO:0000256" key="1">
    <source>
        <dbReference type="ARBA" id="ARBA00004496"/>
    </source>
</evidence>
<evidence type="ECO:0000256" key="3">
    <source>
        <dbReference type="ARBA" id="ARBA00022490"/>
    </source>
</evidence>
<feature type="binding site" evidence="9">
    <location>
        <position position="136"/>
    </location>
    <ligand>
        <name>Zn(2+)</name>
        <dbReference type="ChEBI" id="CHEBI:29105"/>
    </ligand>
</feature>
<keyword evidence="3" id="KW-0963">Cytoplasm</keyword>
<evidence type="ECO:0000256" key="6">
    <source>
        <dbReference type="ARBA" id="ARBA00023015"/>
    </source>
</evidence>
<comment type="cofactor">
    <cofactor evidence="10">
        <name>Mn(2+)</name>
        <dbReference type="ChEBI" id="CHEBI:29035"/>
    </cofactor>
    <cofactor evidence="10">
        <name>Fe(2+)</name>
        <dbReference type="ChEBI" id="CHEBI:29033"/>
    </cofactor>
    <text evidence="10">Binds 1 Mn(2+) or Fe(2+) ion per subunit.</text>
</comment>
<dbReference type="SUPFAM" id="SSF46785">
    <property type="entry name" value="Winged helix' DNA-binding domain"/>
    <property type="match status" value="1"/>
</dbReference>
<comment type="cofactor">
    <cofactor evidence="9">
        <name>Zn(2+)</name>
        <dbReference type="ChEBI" id="CHEBI:29105"/>
    </cofactor>
    <text evidence="9">Binds 1 zinc ion per subunit.</text>
</comment>
<evidence type="ECO:0000313" key="12">
    <source>
        <dbReference type="Proteomes" id="UP000528322"/>
    </source>
</evidence>
<keyword evidence="5 9" id="KW-0862">Zinc</keyword>
<feature type="binding site" evidence="9">
    <location>
        <position position="102"/>
    </location>
    <ligand>
        <name>Zn(2+)</name>
        <dbReference type="ChEBI" id="CHEBI:29105"/>
    </ligand>
</feature>
<protein>
    <submittedName>
        <fullName evidence="11">Fur family zinc uptake transcriptional regulator</fullName>
    </submittedName>
</protein>
<keyword evidence="4" id="KW-0678">Repressor</keyword>
<gene>
    <name evidence="11" type="ORF">HNR37_000186</name>
</gene>
<reference evidence="11 12" key="1">
    <citation type="submission" date="2020-08" db="EMBL/GenBank/DDBJ databases">
        <title>Genomic Encyclopedia of Type Strains, Phase IV (KMG-IV): sequencing the most valuable type-strain genomes for metagenomic binning, comparative biology and taxonomic classification.</title>
        <authorList>
            <person name="Goeker M."/>
        </authorList>
    </citation>
    <scope>NUCLEOTIDE SEQUENCE [LARGE SCALE GENOMIC DNA]</scope>
    <source>
        <strain evidence="11 12">DSM 22071</strain>
    </source>
</reference>
<dbReference type="GO" id="GO:0003700">
    <property type="term" value="F:DNA-binding transcription factor activity"/>
    <property type="evidence" value="ECO:0007669"/>
    <property type="project" value="InterPro"/>
</dbReference>
<evidence type="ECO:0000313" key="11">
    <source>
        <dbReference type="EMBL" id="MBB5020883.1"/>
    </source>
</evidence>
<organism evidence="11 12">
    <name type="scientific">Desulfurispira natronophila</name>
    <dbReference type="NCBI Taxonomy" id="682562"/>
    <lineage>
        <taxon>Bacteria</taxon>
        <taxon>Pseudomonadati</taxon>
        <taxon>Chrysiogenota</taxon>
        <taxon>Chrysiogenia</taxon>
        <taxon>Chrysiogenales</taxon>
        <taxon>Chrysiogenaceae</taxon>
        <taxon>Desulfurispira</taxon>
    </lineage>
</organism>
<dbReference type="InterPro" id="IPR002481">
    <property type="entry name" value="FUR"/>
</dbReference>
<dbReference type="GO" id="GO:1900376">
    <property type="term" value="P:regulation of secondary metabolite biosynthetic process"/>
    <property type="evidence" value="ECO:0007669"/>
    <property type="project" value="TreeGrafter"/>
</dbReference>
<dbReference type="Proteomes" id="UP000528322">
    <property type="component" value="Unassembled WGS sequence"/>
</dbReference>
<dbReference type="Gene3D" id="1.10.10.10">
    <property type="entry name" value="Winged helix-like DNA-binding domain superfamily/Winged helix DNA-binding domain"/>
    <property type="match status" value="1"/>
</dbReference>
<evidence type="ECO:0000256" key="7">
    <source>
        <dbReference type="ARBA" id="ARBA00023125"/>
    </source>
</evidence>
<dbReference type="GO" id="GO:0000976">
    <property type="term" value="F:transcription cis-regulatory region binding"/>
    <property type="evidence" value="ECO:0007669"/>
    <property type="project" value="TreeGrafter"/>
</dbReference>
<evidence type="ECO:0000256" key="9">
    <source>
        <dbReference type="PIRSR" id="PIRSR602481-1"/>
    </source>
</evidence>
<name>A0A7W8DG57_9BACT</name>
<dbReference type="Gene3D" id="3.30.1490.190">
    <property type="match status" value="1"/>
</dbReference>
<comment type="caution">
    <text evidence="11">The sequence shown here is derived from an EMBL/GenBank/DDBJ whole genome shotgun (WGS) entry which is preliminary data.</text>
</comment>
<dbReference type="CDD" id="cd07153">
    <property type="entry name" value="Fur_like"/>
    <property type="match status" value="1"/>
</dbReference>
<keyword evidence="7" id="KW-0238">DNA-binding</keyword>
<dbReference type="AlphaFoldDB" id="A0A7W8DG57"/>
<feature type="binding site" evidence="9">
    <location>
        <position position="139"/>
    </location>
    <ligand>
        <name>Zn(2+)</name>
        <dbReference type="ChEBI" id="CHEBI:29105"/>
    </ligand>
</feature>
<feature type="binding site" evidence="9">
    <location>
        <position position="99"/>
    </location>
    <ligand>
        <name>Zn(2+)</name>
        <dbReference type="ChEBI" id="CHEBI:29105"/>
    </ligand>
</feature>
<dbReference type="InterPro" id="IPR043135">
    <property type="entry name" value="Fur_C"/>
</dbReference>
<dbReference type="InterPro" id="IPR036390">
    <property type="entry name" value="WH_DNA-bd_sf"/>
</dbReference>
<feature type="binding site" evidence="10">
    <location>
        <position position="128"/>
    </location>
    <ligand>
        <name>Fe cation</name>
        <dbReference type="ChEBI" id="CHEBI:24875"/>
    </ligand>
</feature>
<evidence type="ECO:0000256" key="2">
    <source>
        <dbReference type="ARBA" id="ARBA00007957"/>
    </source>
</evidence>
<evidence type="ECO:0000256" key="4">
    <source>
        <dbReference type="ARBA" id="ARBA00022491"/>
    </source>
</evidence>
<evidence type="ECO:0000256" key="10">
    <source>
        <dbReference type="PIRSR" id="PIRSR602481-2"/>
    </source>
</evidence>
<sequence length="143" mass="16540">MKDKTITDLLKKNGYKVTQKRRALLEVLEHNARFMSAKEIYESLLSRHPGISYDTVYRNMSIFTHLGLLETTSLDGERRYRLHECSGDNCQHHTHYVICLECSTTMALTDECPVSGMKFPENFQITGHKLEVYGYCQACQENI</sequence>
<dbReference type="GO" id="GO:0008270">
    <property type="term" value="F:zinc ion binding"/>
    <property type="evidence" value="ECO:0007669"/>
    <property type="project" value="TreeGrafter"/>
</dbReference>
<comment type="similarity">
    <text evidence="2">Belongs to the Fur family.</text>
</comment>
<dbReference type="PANTHER" id="PTHR33202">
    <property type="entry name" value="ZINC UPTAKE REGULATION PROTEIN"/>
    <property type="match status" value="1"/>
</dbReference>
<dbReference type="GO" id="GO:0045892">
    <property type="term" value="P:negative regulation of DNA-templated transcription"/>
    <property type="evidence" value="ECO:0007669"/>
    <property type="project" value="TreeGrafter"/>
</dbReference>
<dbReference type="RefSeq" id="WP_183728480.1">
    <property type="nucleotide sequence ID" value="NZ_JACHID010000001.1"/>
</dbReference>
<dbReference type="EMBL" id="JACHID010000001">
    <property type="protein sequence ID" value="MBB5020883.1"/>
    <property type="molecule type" value="Genomic_DNA"/>
</dbReference>
<keyword evidence="6" id="KW-0805">Transcription regulation</keyword>
<evidence type="ECO:0000256" key="8">
    <source>
        <dbReference type="ARBA" id="ARBA00023163"/>
    </source>
</evidence>
<dbReference type="InterPro" id="IPR036388">
    <property type="entry name" value="WH-like_DNA-bd_sf"/>
</dbReference>